<dbReference type="RefSeq" id="WP_118011162.1">
    <property type="nucleotide sequence ID" value="NZ_QSGD01000014.1"/>
</dbReference>
<comment type="caution">
    <text evidence="3">The sequence shown here is derived from an EMBL/GenBank/DDBJ whole genome shotgun (WGS) entry which is preliminary data.</text>
</comment>
<keyword evidence="3" id="KW-0808">Transferase</keyword>
<dbReference type="InterPro" id="IPR001296">
    <property type="entry name" value="Glyco_trans_1"/>
</dbReference>
<dbReference type="Gene3D" id="3.40.50.2000">
    <property type="entry name" value="Glycogen Phosphorylase B"/>
    <property type="match status" value="2"/>
</dbReference>
<dbReference type="AlphaFoldDB" id="A0A413UD80"/>
<protein>
    <submittedName>
        <fullName evidence="3">Glycosyltransferase family 4 protein</fullName>
    </submittedName>
</protein>
<accession>A0A413UD80</accession>
<name>A0A413UD80_9FIRM</name>
<proteinExistence type="predicted"/>
<evidence type="ECO:0000313" key="4">
    <source>
        <dbReference type="Proteomes" id="UP000285288"/>
    </source>
</evidence>
<dbReference type="PANTHER" id="PTHR12526">
    <property type="entry name" value="GLYCOSYLTRANSFERASE"/>
    <property type="match status" value="1"/>
</dbReference>
<dbReference type="EMBL" id="QSGD01000014">
    <property type="protein sequence ID" value="RHB07216.1"/>
    <property type="molecule type" value="Genomic_DNA"/>
</dbReference>
<reference evidence="3 4" key="1">
    <citation type="submission" date="2018-08" db="EMBL/GenBank/DDBJ databases">
        <title>A genome reference for cultivated species of the human gut microbiota.</title>
        <authorList>
            <person name="Zou Y."/>
            <person name="Xue W."/>
            <person name="Luo G."/>
        </authorList>
    </citation>
    <scope>NUCLEOTIDE SEQUENCE [LARGE SCALE GENOMIC DNA]</scope>
    <source>
        <strain evidence="3 4">AM42-13AC</strain>
    </source>
</reference>
<dbReference type="Pfam" id="PF13439">
    <property type="entry name" value="Glyco_transf_4"/>
    <property type="match status" value="1"/>
</dbReference>
<sequence>MNQTKKISFFIGGMMRGGAERVISILANHYVDHGWDVDIVLLLYDREAEYELNKNIKIVKIVEKGNYIKAAPKWLYRIRKYLKRRKPDRIVSFIGRINIIVLTAKLGLKIKTIISERNDPKHDGRGILITKYGNLIYRTADRIVYQTKYEKSCFPKYLDKKGCIIVNPVTVKAEAHDTDYHSIVTAGRLLPQKNQKLLIEAVAKLKDKYSDIKLTIYGNGTLKDELLQRAEELGVQDNVSLPGNVIDIHERISTAGLFVMTSEFEGLSNALIEAMMIGLPCITTDYPGAEEVIENGVNGLVVQRGNVNELVDAIRKIFEDDSLKENIINNSIRESVKYRKHAVLKEWEQVIS</sequence>
<feature type="domain" description="Glycosyl transferase family 1" evidence="1">
    <location>
        <begin position="172"/>
        <end position="331"/>
    </location>
</feature>
<dbReference type="SUPFAM" id="SSF53756">
    <property type="entry name" value="UDP-Glycosyltransferase/glycogen phosphorylase"/>
    <property type="match status" value="1"/>
</dbReference>
<gene>
    <name evidence="3" type="ORF">DW907_05105</name>
</gene>
<evidence type="ECO:0000259" key="1">
    <source>
        <dbReference type="Pfam" id="PF00534"/>
    </source>
</evidence>
<dbReference type="PANTHER" id="PTHR12526:SF630">
    <property type="entry name" value="GLYCOSYLTRANSFERASE"/>
    <property type="match status" value="1"/>
</dbReference>
<evidence type="ECO:0000313" key="3">
    <source>
        <dbReference type="EMBL" id="RHB07216.1"/>
    </source>
</evidence>
<feature type="domain" description="Glycosyltransferase subfamily 4-like N-terminal" evidence="2">
    <location>
        <begin position="17"/>
        <end position="156"/>
    </location>
</feature>
<organism evidence="3 4">
    <name type="scientific">Holdemanella biformis</name>
    <dbReference type="NCBI Taxonomy" id="1735"/>
    <lineage>
        <taxon>Bacteria</taxon>
        <taxon>Bacillati</taxon>
        <taxon>Bacillota</taxon>
        <taxon>Erysipelotrichia</taxon>
        <taxon>Erysipelotrichales</taxon>
        <taxon>Erysipelotrichaceae</taxon>
        <taxon>Holdemanella</taxon>
    </lineage>
</organism>
<dbReference type="Proteomes" id="UP000285288">
    <property type="component" value="Unassembled WGS sequence"/>
</dbReference>
<dbReference type="GO" id="GO:0016757">
    <property type="term" value="F:glycosyltransferase activity"/>
    <property type="evidence" value="ECO:0007669"/>
    <property type="project" value="InterPro"/>
</dbReference>
<evidence type="ECO:0000259" key="2">
    <source>
        <dbReference type="Pfam" id="PF13439"/>
    </source>
</evidence>
<dbReference type="Pfam" id="PF00534">
    <property type="entry name" value="Glycos_transf_1"/>
    <property type="match status" value="1"/>
</dbReference>
<dbReference type="InterPro" id="IPR028098">
    <property type="entry name" value="Glyco_trans_4-like_N"/>
</dbReference>